<evidence type="ECO:0000259" key="5">
    <source>
        <dbReference type="PROSITE" id="PS51371"/>
    </source>
</evidence>
<feature type="domain" description="CBS" evidence="5">
    <location>
        <begin position="230"/>
        <end position="279"/>
    </location>
</feature>
<feature type="domain" description="CBS" evidence="5">
    <location>
        <begin position="7"/>
        <end position="62"/>
    </location>
</feature>
<sequence>MKVSDIMTSPVHVMGPDEPVSHARNLMLRHKISTIVVVDRDEMVGIVTKSDLGRRLAQAEPMWRRRPIDKVPVKMIMTEDPVTIYPEASISQATEVMIDNDINNIPVVNNGRLLGIVTRVDVVRHMSELPSDKKVGEIMTLDPIFVHRHHTVNHVVDEMESNKVSKLIVTDDTGEAVGIITTRELALHVLANNEGELPSKSIKMARKPKSGGEKVYRYVKAVPLVAEDIMANIAKILEVGDPITEAAKVMIDKNVTGIPIAENDEIVGIVSRTDVMKAA</sequence>
<comment type="caution">
    <text evidence="6">The sequence shown here is derived from an EMBL/GenBank/DDBJ whole genome shotgun (WGS) entry which is preliminary data.</text>
</comment>
<dbReference type="CDD" id="cd04584">
    <property type="entry name" value="CBS_pair_AcuB_like"/>
    <property type="match status" value="1"/>
</dbReference>
<reference evidence="6 7" key="1">
    <citation type="submission" date="2014-09" db="EMBL/GenBank/DDBJ databases">
        <title>Draft genome sequence of an obligately methylotrophic methanogen, Methanococcoides methylutens, isolated from marine sediment.</title>
        <authorList>
            <person name="Guan Y."/>
            <person name="Ngugi D.K."/>
            <person name="Blom J."/>
            <person name="Ali S."/>
            <person name="Ferry J.G."/>
            <person name="Stingl U."/>
        </authorList>
    </citation>
    <scope>NUCLEOTIDE SEQUENCE [LARGE SCALE GENOMIC DNA]</scope>
    <source>
        <strain evidence="6 7">DSM 2657</strain>
    </source>
</reference>
<dbReference type="Proteomes" id="UP000029859">
    <property type="component" value="Unassembled WGS sequence"/>
</dbReference>
<evidence type="ECO:0000313" key="6">
    <source>
        <dbReference type="EMBL" id="KGK98516.1"/>
    </source>
</evidence>
<keyword evidence="3" id="KW-0486">Methionine biosynthesis</keyword>
<dbReference type="PANTHER" id="PTHR48108">
    <property type="entry name" value="CBS DOMAIN-CONTAINING PROTEIN CBSX2, CHLOROPLASTIC"/>
    <property type="match status" value="1"/>
</dbReference>
<evidence type="ECO:0000256" key="3">
    <source>
        <dbReference type="ARBA" id="ARBA00023167"/>
    </source>
</evidence>
<feature type="domain" description="CBS" evidence="5">
    <location>
        <begin position="139"/>
        <end position="197"/>
    </location>
</feature>
<dbReference type="EMBL" id="JRHO01000014">
    <property type="protein sequence ID" value="KGK98516.1"/>
    <property type="molecule type" value="Genomic_DNA"/>
</dbReference>
<dbReference type="GO" id="GO:0009086">
    <property type="term" value="P:methionine biosynthetic process"/>
    <property type="evidence" value="ECO:0007669"/>
    <property type="project" value="UniProtKB-KW"/>
</dbReference>
<dbReference type="Gene3D" id="3.10.580.10">
    <property type="entry name" value="CBS-domain"/>
    <property type="match status" value="2"/>
</dbReference>
<name>A0A099T2S0_METMT</name>
<evidence type="ECO:0000313" key="7">
    <source>
        <dbReference type="Proteomes" id="UP000029859"/>
    </source>
</evidence>
<dbReference type="Pfam" id="PF00571">
    <property type="entry name" value="CBS"/>
    <property type="match status" value="4"/>
</dbReference>
<keyword evidence="4" id="KW-0129">CBS domain</keyword>
<proteinExistence type="predicted"/>
<dbReference type="InterPro" id="IPR051462">
    <property type="entry name" value="CBS_domain-containing"/>
</dbReference>
<dbReference type="OrthoDB" id="8919at2157"/>
<organism evidence="6 7">
    <name type="scientific">Methanococcoides methylutens</name>
    <dbReference type="NCBI Taxonomy" id="2226"/>
    <lineage>
        <taxon>Archaea</taxon>
        <taxon>Methanobacteriati</taxon>
        <taxon>Methanobacteriota</taxon>
        <taxon>Stenosarchaea group</taxon>
        <taxon>Methanomicrobia</taxon>
        <taxon>Methanosarcinales</taxon>
        <taxon>Methanosarcinaceae</taxon>
        <taxon>Methanococcoides</taxon>
    </lineage>
</organism>
<dbReference type="PROSITE" id="PS51371">
    <property type="entry name" value="CBS"/>
    <property type="match status" value="4"/>
</dbReference>
<accession>A0A099T2S0</accession>
<keyword evidence="1" id="KW-0028">Amino-acid biosynthesis</keyword>
<dbReference type="SMART" id="SM00116">
    <property type="entry name" value="CBS"/>
    <property type="match status" value="4"/>
</dbReference>
<dbReference type="AlphaFoldDB" id="A0A099T2S0"/>
<evidence type="ECO:0000256" key="4">
    <source>
        <dbReference type="PROSITE-ProRule" id="PRU00703"/>
    </source>
</evidence>
<dbReference type="SUPFAM" id="SSF54631">
    <property type="entry name" value="CBS-domain pair"/>
    <property type="match status" value="2"/>
</dbReference>
<protein>
    <submittedName>
        <fullName evidence="6">Signal-transduction protein containing cAMP-binding and CBS domains</fullName>
    </submittedName>
</protein>
<evidence type="ECO:0000256" key="2">
    <source>
        <dbReference type="ARBA" id="ARBA00022737"/>
    </source>
</evidence>
<dbReference type="InterPro" id="IPR046342">
    <property type="entry name" value="CBS_dom_sf"/>
</dbReference>
<dbReference type="PANTHER" id="PTHR48108:SF33">
    <property type="entry name" value="METHYLATED PROTEIN MJ0556"/>
    <property type="match status" value="1"/>
</dbReference>
<dbReference type="RefSeq" id="WP_048196062.1">
    <property type="nucleotide sequence ID" value="NZ_CAAGSM010000004.1"/>
</dbReference>
<keyword evidence="7" id="KW-1185">Reference proteome</keyword>
<gene>
    <name evidence="6" type="ORF">LI82_12555</name>
</gene>
<dbReference type="InterPro" id="IPR000644">
    <property type="entry name" value="CBS_dom"/>
</dbReference>
<feature type="domain" description="CBS" evidence="5">
    <location>
        <begin position="77"/>
        <end position="133"/>
    </location>
</feature>
<keyword evidence="2" id="KW-0677">Repeat</keyword>
<evidence type="ECO:0000256" key="1">
    <source>
        <dbReference type="ARBA" id="ARBA00022605"/>
    </source>
</evidence>